<dbReference type="AlphaFoldDB" id="A0A939D8P8"/>
<dbReference type="Pfam" id="PF07833">
    <property type="entry name" value="Cu_amine_oxidN1"/>
    <property type="match status" value="1"/>
</dbReference>
<evidence type="ECO:0000259" key="1">
    <source>
        <dbReference type="Pfam" id="PF07833"/>
    </source>
</evidence>
<gene>
    <name evidence="2" type="ORF">JYB65_07360</name>
</gene>
<feature type="domain" description="Copper amine oxidase-like N-terminal" evidence="1">
    <location>
        <begin position="224"/>
        <end position="321"/>
    </location>
</feature>
<keyword evidence="3" id="KW-1185">Reference proteome</keyword>
<evidence type="ECO:0000313" key="3">
    <source>
        <dbReference type="Proteomes" id="UP000664545"/>
    </source>
</evidence>
<comment type="caution">
    <text evidence="2">The sequence shown here is derived from an EMBL/GenBank/DDBJ whole genome shotgun (WGS) entry which is preliminary data.</text>
</comment>
<dbReference type="SUPFAM" id="SSF55383">
    <property type="entry name" value="Copper amine oxidase, domain N"/>
    <property type="match status" value="1"/>
</dbReference>
<organism evidence="2 3">
    <name type="scientific">Clostridium aminobutyricum</name>
    <dbReference type="NCBI Taxonomy" id="33953"/>
    <lineage>
        <taxon>Bacteria</taxon>
        <taxon>Bacillati</taxon>
        <taxon>Bacillota</taxon>
        <taxon>Clostridia</taxon>
        <taxon>Eubacteriales</taxon>
        <taxon>Clostridiaceae</taxon>
        <taxon>Clostridium</taxon>
    </lineage>
</organism>
<evidence type="ECO:0000313" key="2">
    <source>
        <dbReference type="EMBL" id="MBN7773175.1"/>
    </source>
</evidence>
<proteinExistence type="predicted"/>
<dbReference type="EMBL" id="JAFJZZ010000002">
    <property type="protein sequence ID" value="MBN7773175.1"/>
    <property type="molecule type" value="Genomic_DNA"/>
</dbReference>
<dbReference type="InterPro" id="IPR012854">
    <property type="entry name" value="Cu_amine_oxidase-like_N"/>
</dbReference>
<protein>
    <submittedName>
        <fullName evidence="2">Copper amine oxidase N-terminal domain-containing protein</fullName>
    </submittedName>
</protein>
<dbReference type="Proteomes" id="UP000664545">
    <property type="component" value="Unassembled WGS sequence"/>
</dbReference>
<sequence>MKRIAAGFLAGITLTIITWTMPFGGILETYAQTTYNEIAAENITEKIDEYVEPYLGTDTLNNYENGRAVQCHAFVNYVWKNVFGYDIYSSKCTTTEKSSDYEELGEYINEFARPGDILRVDGKHSMVITAFDENSVSGYDWLYNKKERACTYTWEGVKEWGDGTQTYWLYQINDDVYNAFGTSDENPNRGEIDRTAPLYGSIAVQINNPVMTNNGQYQNIDSAGTTPIILNGRTVLPVRSIIEAMGGQVVWNDAIRTATITYKEKTISLTIDSSTMLVDGMPIEMDVAPVIYNDRTFLPIRPIMESLNGQVKWYDTIQVVAITYEK</sequence>
<reference evidence="2" key="1">
    <citation type="submission" date="2021-02" db="EMBL/GenBank/DDBJ databases">
        <title>Abyssanaerobacter marinus gen.nov., sp., nov, anaerobic bacterium isolated from the Onnuri vent field of Indian Ocean and suggestion of Mogibacteriaceae fam. nov., and proposal of reclassification of ambiguous this family's genus member.</title>
        <authorList>
            <person name="Kim Y.J."/>
            <person name="Yang J.-A."/>
        </authorList>
    </citation>
    <scope>NUCLEOTIDE SEQUENCE</scope>
    <source>
        <strain evidence="2">DSM 2634</strain>
    </source>
</reference>
<dbReference type="Gene3D" id="3.30.457.10">
    <property type="entry name" value="Copper amine oxidase-like, N-terminal domain"/>
    <property type="match status" value="1"/>
</dbReference>
<dbReference type="RefSeq" id="WP_206582008.1">
    <property type="nucleotide sequence ID" value="NZ_JAFJZZ010000002.1"/>
</dbReference>
<dbReference type="InterPro" id="IPR036582">
    <property type="entry name" value="Mao_N_sf"/>
</dbReference>
<accession>A0A939D8P8</accession>
<name>A0A939D8P8_CLOAM</name>